<dbReference type="Proteomes" id="UP000005481">
    <property type="component" value="Unassembled WGS sequence"/>
</dbReference>
<feature type="transmembrane region" description="Helical" evidence="1">
    <location>
        <begin position="6"/>
        <end position="27"/>
    </location>
</feature>
<proteinExistence type="predicted"/>
<evidence type="ECO:0000313" key="2">
    <source>
        <dbReference type="EMBL" id="EHM41704.1"/>
    </source>
</evidence>
<keyword evidence="1" id="KW-1133">Transmembrane helix</keyword>
<evidence type="ECO:0000313" key="3">
    <source>
        <dbReference type="Proteomes" id="UP000005481"/>
    </source>
</evidence>
<name>G9YGR6_9FIRM</name>
<dbReference type="AlphaFoldDB" id="G9YGR6"/>
<dbReference type="EMBL" id="AGCJ01000029">
    <property type="protein sequence ID" value="EHM41704.1"/>
    <property type="molecule type" value="Genomic_DNA"/>
</dbReference>
<organism evidence="2 3">
    <name type="scientific">Anaeroglobus geminatus F0357</name>
    <dbReference type="NCBI Taxonomy" id="861450"/>
    <lineage>
        <taxon>Bacteria</taxon>
        <taxon>Bacillati</taxon>
        <taxon>Bacillota</taxon>
        <taxon>Negativicutes</taxon>
        <taxon>Veillonellales</taxon>
        <taxon>Veillonellaceae</taxon>
        <taxon>Anaeroglobus</taxon>
    </lineage>
</organism>
<keyword evidence="1" id="KW-0812">Transmembrane</keyword>
<dbReference type="RefSeq" id="WP_006789822.1">
    <property type="nucleotide sequence ID" value="NZ_JH417579.1"/>
</dbReference>
<comment type="caution">
    <text evidence="2">The sequence shown here is derived from an EMBL/GenBank/DDBJ whole genome shotgun (WGS) entry which is preliminary data.</text>
</comment>
<keyword evidence="1" id="KW-0472">Membrane</keyword>
<gene>
    <name evidence="2" type="ORF">HMPREF0080_00836</name>
</gene>
<dbReference type="STRING" id="861450.HMPREF0080_00836"/>
<keyword evidence="3" id="KW-1185">Reference proteome</keyword>
<reference evidence="2 3" key="1">
    <citation type="submission" date="2011-08" db="EMBL/GenBank/DDBJ databases">
        <authorList>
            <person name="Weinstock G."/>
            <person name="Sodergren E."/>
            <person name="Clifton S."/>
            <person name="Fulton L."/>
            <person name="Fulton B."/>
            <person name="Courtney L."/>
            <person name="Fronick C."/>
            <person name="Harrison M."/>
            <person name="Strong C."/>
            <person name="Farmer C."/>
            <person name="Delahaunty K."/>
            <person name="Markovic C."/>
            <person name="Hall O."/>
            <person name="Minx P."/>
            <person name="Tomlinson C."/>
            <person name="Mitreva M."/>
            <person name="Hou S."/>
            <person name="Chen J."/>
            <person name="Wollam A."/>
            <person name="Pepin K.H."/>
            <person name="Johnson M."/>
            <person name="Bhonagiri V."/>
            <person name="Zhang X."/>
            <person name="Suruliraj S."/>
            <person name="Warren W."/>
            <person name="Chinwalla A."/>
            <person name="Mardis E.R."/>
            <person name="Wilson R.K."/>
        </authorList>
    </citation>
    <scope>NUCLEOTIDE SEQUENCE [LARGE SCALE GENOMIC DNA]</scope>
    <source>
        <strain evidence="2 3">F0357</strain>
    </source>
</reference>
<protein>
    <submittedName>
        <fullName evidence="2">Uncharacterized protein</fullName>
    </submittedName>
</protein>
<dbReference type="HOGENOM" id="CLU_3021731_0_0_9"/>
<accession>G9YGR6</accession>
<evidence type="ECO:0000256" key="1">
    <source>
        <dbReference type="SAM" id="Phobius"/>
    </source>
</evidence>
<sequence length="55" mass="6152">MGVDDALLAASYIKAAVTYLSITIHGLSLRRIRLNSLPAWKKNTAGKDWLLRRGR</sequence>